<proteinExistence type="predicted"/>
<sequence length="159" mass="18191">MKKMLIWLVIGLTVTSLSIVFESNIAILISMAFLIMPPIGVIVIKTVVRNISLAKILTRNKKSQLVLISSLGVHARKSRQERMRSEAIELQNELERINQITDHSIKLLRMGQWKIKADIHHQLYADIENHIDDYSDEIKLELGLMDNQSAECCCKLAQR</sequence>
<name>A0ABV2BPF0_9GAMM</name>
<dbReference type="Proteomes" id="UP001548189">
    <property type="component" value="Unassembled WGS sequence"/>
</dbReference>
<protein>
    <submittedName>
        <fullName evidence="1">Uncharacterized protein</fullName>
    </submittedName>
</protein>
<accession>A0ABV2BPF0</accession>
<reference evidence="1 2" key="1">
    <citation type="submission" date="2024-06" db="EMBL/GenBank/DDBJ databases">
        <authorList>
            <person name="Li F."/>
        </authorList>
    </citation>
    <scope>NUCLEOTIDE SEQUENCE [LARGE SCALE GENOMIC DNA]</scope>
    <source>
        <strain evidence="1 2">GXAS 311</strain>
    </source>
</reference>
<dbReference type="EMBL" id="JBEVCJ010000001">
    <property type="protein sequence ID" value="MET1253827.1"/>
    <property type="molecule type" value="Genomic_DNA"/>
</dbReference>
<gene>
    <name evidence="1" type="ORF">ABVT43_01695</name>
</gene>
<keyword evidence="2" id="KW-1185">Reference proteome</keyword>
<evidence type="ECO:0000313" key="1">
    <source>
        <dbReference type="EMBL" id="MET1253827.1"/>
    </source>
</evidence>
<comment type="caution">
    <text evidence="1">The sequence shown here is derived from an EMBL/GenBank/DDBJ whole genome shotgun (WGS) entry which is preliminary data.</text>
</comment>
<organism evidence="1 2">
    <name type="scientific">Aliikangiella maris</name>
    <dbReference type="NCBI Taxonomy" id="3162458"/>
    <lineage>
        <taxon>Bacteria</taxon>
        <taxon>Pseudomonadati</taxon>
        <taxon>Pseudomonadota</taxon>
        <taxon>Gammaproteobacteria</taxon>
        <taxon>Oceanospirillales</taxon>
        <taxon>Pleioneaceae</taxon>
        <taxon>Aliikangiella</taxon>
    </lineage>
</organism>
<evidence type="ECO:0000313" key="2">
    <source>
        <dbReference type="Proteomes" id="UP001548189"/>
    </source>
</evidence>